<dbReference type="Proteomes" id="UP001529510">
    <property type="component" value="Unassembled WGS sequence"/>
</dbReference>
<feature type="non-terminal residue" evidence="2">
    <location>
        <position position="57"/>
    </location>
</feature>
<feature type="compositionally biased region" description="Basic and acidic residues" evidence="1">
    <location>
        <begin position="10"/>
        <end position="19"/>
    </location>
</feature>
<evidence type="ECO:0000256" key="1">
    <source>
        <dbReference type="SAM" id="MobiDB-lite"/>
    </source>
</evidence>
<sequence length="57" mass="6126">GTPPPAYSYDGDRGEDGRMQPDIASYTDDSLSSPRLHPKGRSIRETPTSGSLESTKS</sequence>
<protein>
    <submittedName>
        <fullName evidence="2">Uncharacterized protein</fullName>
    </submittedName>
</protein>
<accession>A0ABD0QLB1</accession>
<keyword evidence="3" id="KW-1185">Reference proteome</keyword>
<feature type="compositionally biased region" description="Polar residues" evidence="1">
    <location>
        <begin position="45"/>
        <end position="57"/>
    </location>
</feature>
<feature type="non-terminal residue" evidence="2">
    <location>
        <position position="1"/>
    </location>
</feature>
<reference evidence="2 3" key="1">
    <citation type="submission" date="2024-05" db="EMBL/GenBank/DDBJ databases">
        <title>Genome sequencing and assembly of Indian major carp, Cirrhinus mrigala (Hamilton, 1822).</title>
        <authorList>
            <person name="Mohindra V."/>
            <person name="Chowdhury L.M."/>
            <person name="Lal K."/>
            <person name="Jena J.K."/>
        </authorList>
    </citation>
    <scope>NUCLEOTIDE SEQUENCE [LARGE SCALE GENOMIC DNA]</scope>
    <source>
        <strain evidence="2">CM1030</strain>
        <tissue evidence="2">Blood</tissue>
    </source>
</reference>
<organism evidence="2 3">
    <name type="scientific">Cirrhinus mrigala</name>
    <name type="common">Mrigala</name>
    <dbReference type="NCBI Taxonomy" id="683832"/>
    <lineage>
        <taxon>Eukaryota</taxon>
        <taxon>Metazoa</taxon>
        <taxon>Chordata</taxon>
        <taxon>Craniata</taxon>
        <taxon>Vertebrata</taxon>
        <taxon>Euteleostomi</taxon>
        <taxon>Actinopterygii</taxon>
        <taxon>Neopterygii</taxon>
        <taxon>Teleostei</taxon>
        <taxon>Ostariophysi</taxon>
        <taxon>Cypriniformes</taxon>
        <taxon>Cyprinidae</taxon>
        <taxon>Labeoninae</taxon>
        <taxon>Labeonini</taxon>
        <taxon>Cirrhinus</taxon>
    </lineage>
</organism>
<dbReference type="AlphaFoldDB" id="A0ABD0QLB1"/>
<dbReference type="EMBL" id="JAMKFB020000008">
    <property type="protein sequence ID" value="KAL0186846.1"/>
    <property type="molecule type" value="Genomic_DNA"/>
</dbReference>
<evidence type="ECO:0000313" key="3">
    <source>
        <dbReference type="Proteomes" id="UP001529510"/>
    </source>
</evidence>
<evidence type="ECO:0000313" key="2">
    <source>
        <dbReference type="EMBL" id="KAL0186846.1"/>
    </source>
</evidence>
<feature type="region of interest" description="Disordered" evidence="1">
    <location>
        <begin position="1"/>
        <end position="57"/>
    </location>
</feature>
<gene>
    <name evidence="2" type="ORF">M9458_018516</name>
</gene>
<name>A0ABD0QLB1_CIRMR</name>
<comment type="caution">
    <text evidence="2">The sequence shown here is derived from an EMBL/GenBank/DDBJ whole genome shotgun (WGS) entry which is preliminary data.</text>
</comment>
<proteinExistence type="predicted"/>